<evidence type="ECO:0000313" key="2">
    <source>
        <dbReference type="Proteomes" id="UP000789831"/>
    </source>
</evidence>
<evidence type="ECO:0000313" key="1">
    <source>
        <dbReference type="EMBL" id="CAG8501642.1"/>
    </source>
</evidence>
<name>A0A9N8ZMX7_9GLOM</name>
<keyword evidence="2" id="KW-1185">Reference proteome</keyword>
<reference evidence="1" key="1">
    <citation type="submission" date="2021-06" db="EMBL/GenBank/DDBJ databases">
        <authorList>
            <person name="Kallberg Y."/>
            <person name="Tangrot J."/>
            <person name="Rosling A."/>
        </authorList>
    </citation>
    <scope>NUCLEOTIDE SEQUENCE</scope>
    <source>
        <strain evidence="1">MT106</strain>
    </source>
</reference>
<comment type="caution">
    <text evidence="1">The sequence shown here is derived from an EMBL/GenBank/DDBJ whole genome shotgun (WGS) entry which is preliminary data.</text>
</comment>
<dbReference type="AlphaFoldDB" id="A0A9N8ZMX7"/>
<gene>
    <name evidence="1" type="ORF">AGERDE_LOCUS4278</name>
</gene>
<dbReference type="Proteomes" id="UP000789831">
    <property type="component" value="Unassembled WGS sequence"/>
</dbReference>
<dbReference type="OrthoDB" id="2459681at2759"/>
<proteinExistence type="predicted"/>
<sequence>MKPTTNTQSTFNPVAVIVPNGAIKGPTDDPNDGHATTQCVIVLPVFTFLLQ</sequence>
<dbReference type="EMBL" id="CAJVPL010000477">
    <property type="protein sequence ID" value="CAG8501642.1"/>
    <property type="molecule type" value="Genomic_DNA"/>
</dbReference>
<organism evidence="1 2">
    <name type="scientific">Ambispora gerdemannii</name>
    <dbReference type="NCBI Taxonomy" id="144530"/>
    <lineage>
        <taxon>Eukaryota</taxon>
        <taxon>Fungi</taxon>
        <taxon>Fungi incertae sedis</taxon>
        <taxon>Mucoromycota</taxon>
        <taxon>Glomeromycotina</taxon>
        <taxon>Glomeromycetes</taxon>
        <taxon>Archaeosporales</taxon>
        <taxon>Ambisporaceae</taxon>
        <taxon>Ambispora</taxon>
    </lineage>
</organism>
<protein>
    <submittedName>
        <fullName evidence="1">3394_t:CDS:1</fullName>
    </submittedName>
</protein>
<accession>A0A9N8ZMX7</accession>